<reference evidence="4" key="1">
    <citation type="submission" date="2020-02" db="EMBL/GenBank/DDBJ databases">
        <authorList>
            <person name="Meier V. D."/>
        </authorList>
    </citation>
    <scope>NUCLEOTIDE SEQUENCE</scope>
    <source>
        <strain evidence="4">AVDCRST_MAG93</strain>
    </source>
</reference>
<protein>
    <submittedName>
        <fullName evidence="4">DNA gyrase subunit A</fullName>
        <ecNumber evidence="4">5.99.1.3</ecNumber>
    </submittedName>
</protein>
<dbReference type="GO" id="GO:0006265">
    <property type="term" value="P:DNA topological change"/>
    <property type="evidence" value="ECO:0007669"/>
    <property type="project" value="InterPro"/>
</dbReference>
<dbReference type="EC" id="5.99.1.3" evidence="4"/>
<dbReference type="InterPro" id="IPR006691">
    <property type="entry name" value="GyrA/parC_rep"/>
</dbReference>
<dbReference type="GO" id="GO:0005524">
    <property type="term" value="F:ATP binding"/>
    <property type="evidence" value="ECO:0007669"/>
    <property type="project" value="InterPro"/>
</dbReference>
<dbReference type="GO" id="GO:0005737">
    <property type="term" value="C:cytoplasm"/>
    <property type="evidence" value="ECO:0007669"/>
    <property type="project" value="TreeGrafter"/>
</dbReference>
<evidence type="ECO:0000256" key="3">
    <source>
        <dbReference type="ARBA" id="ARBA00023235"/>
    </source>
</evidence>
<dbReference type="SUPFAM" id="SSF101904">
    <property type="entry name" value="GyrA/ParC C-terminal domain-like"/>
    <property type="match status" value="1"/>
</dbReference>
<dbReference type="PANTHER" id="PTHR43493:SF5">
    <property type="entry name" value="DNA GYRASE SUBUNIT A, CHLOROPLASTIC_MITOCHONDRIAL"/>
    <property type="match status" value="1"/>
</dbReference>
<gene>
    <name evidence="4" type="ORF">AVDCRST_MAG93-3753</name>
</gene>
<dbReference type="FunFam" id="2.120.10.90:FF:000005">
    <property type="entry name" value="DNA topoisomerase 4 subunit A"/>
    <property type="match status" value="1"/>
</dbReference>
<dbReference type="Pfam" id="PF03989">
    <property type="entry name" value="DNA_gyraseA_C"/>
    <property type="match status" value="6"/>
</dbReference>
<keyword evidence="2" id="KW-0238">DNA-binding</keyword>
<dbReference type="AlphaFoldDB" id="A0A6J4JWC2"/>
<sequence>TGDISAEDLIPDIQVLVTVTDRGYIKRIPADTYRVQNRGGKGIKGMATREADSVEHLVTCSTMDDLLFFTDRGKVYQLKAHEVPDAGRTAKGLPLVNLISLEPGEQIRAILNIRIYDGEFLVMATTRGKIKRTVLNEYASVRSNGLIAIGLEDGDELRWVRMSKGTEDILMTSRGGQTIRFRQSEVRSMGRPASGVQGMRVDDDDSVISMDLVTPDAELLVVTNRGFGKRTPLHDYPVKGRAGGGVITIKLREGDQVAVAQVVQPSDSLTLISKQGIVMKTAASGISSLGRSTQGVTVMRFNSGDVVAALSVEPPQDEQSNPNILSSAEMEMPIAPEIDGEGSPTTPAA</sequence>
<dbReference type="Gene3D" id="2.120.10.90">
    <property type="entry name" value="DNA gyrase/topoisomerase IV, subunit A, C-terminal"/>
    <property type="match status" value="1"/>
</dbReference>
<proteinExistence type="predicted"/>
<keyword evidence="1" id="KW-0799">Topoisomerase</keyword>
<evidence type="ECO:0000256" key="1">
    <source>
        <dbReference type="ARBA" id="ARBA00023029"/>
    </source>
</evidence>
<organism evidence="4">
    <name type="scientific">uncultured Chloroflexia bacterium</name>
    <dbReference type="NCBI Taxonomy" id="1672391"/>
    <lineage>
        <taxon>Bacteria</taxon>
        <taxon>Bacillati</taxon>
        <taxon>Chloroflexota</taxon>
        <taxon>Chloroflexia</taxon>
        <taxon>environmental samples</taxon>
    </lineage>
</organism>
<dbReference type="PANTHER" id="PTHR43493">
    <property type="entry name" value="DNA GYRASE/TOPOISOMERASE SUBUNIT A"/>
    <property type="match status" value="1"/>
</dbReference>
<keyword evidence="3 4" id="KW-0413">Isomerase</keyword>
<dbReference type="GO" id="GO:0003918">
    <property type="term" value="F:DNA topoisomerase type II (double strand cut, ATP-hydrolyzing) activity"/>
    <property type="evidence" value="ECO:0007669"/>
    <property type="project" value="TreeGrafter"/>
</dbReference>
<accession>A0A6J4JWC2</accession>
<evidence type="ECO:0000313" key="4">
    <source>
        <dbReference type="EMBL" id="CAA9289026.1"/>
    </source>
</evidence>
<dbReference type="GO" id="GO:0009330">
    <property type="term" value="C:DNA topoisomerase type II (double strand cut, ATP-hydrolyzing) complex"/>
    <property type="evidence" value="ECO:0007669"/>
    <property type="project" value="TreeGrafter"/>
</dbReference>
<feature type="non-terminal residue" evidence="4">
    <location>
        <position position="1"/>
    </location>
</feature>
<dbReference type="InterPro" id="IPR035516">
    <property type="entry name" value="Gyrase/topoIV_suA_C"/>
</dbReference>
<dbReference type="InterPro" id="IPR050220">
    <property type="entry name" value="Type_II_DNA_Topoisomerases"/>
</dbReference>
<dbReference type="GO" id="GO:0003677">
    <property type="term" value="F:DNA binding"/>
    <property type="evidence" value="ECO:0007669"/>
    <property type="project" value="UniProtKB-KW"/>
</dbReference>
<name>A0A6J4JWC2_9CHLR</name>
<evidence type="ECO:0000256" key="2">
    <source>
        <dbReference type="ARBA" id="ARBA00023125"/>
    </source>
</evidence>
<dbReference type="EMBL" id="CADCTR010001278">
    <property type="protein sequence ID" value="CAA9289026.1"/>
    <property type="molecule type" value="Genomic_DNA"/>
</dbReference>